<protein>
    <recommendedName>
        <fullName evidence="2">Death domain-containing protein</fullName>
    </recommendedName>
</protein>
<evidence type="ECO:0000259" key="2">
    <source>
        <dbReference type="PROSITE" id="PS50017"/>
    </source>
</evidence>
<dbReference type="SUPFAM" id="SSF47986">
    <property type="entry name" value="DEATH domain"/>
    <property type="match status" value="1"/>
</dbReference>
<sequence>MAEGDDDYIYMNKSDYYMEKVDFTTYYDSTAPRTLLTSATRESNRPQRKRFGSKNFKVTSASSHQLCKTITMDLRAEHKLALSFLPDDKLIIMFKYMEKYVIYRKSDSAVAVLRNPEFKKSKSTIMFDGDKMGAILHNVQAIIMYAVAKTDFHDTENGMQFYTFDLILVLAKCRGVYLGITAENRVGFFPPEKVVLITRPRGCLFPGMTLQVEASLTLEALSHEFLSVRRFDVHTITKGKTNLFDWFTPFERRKVPLHVFRECETSKPTQAPPPLPAPRRQSRNEVEHTEDLHPLPLKNWPGNEFGEYYNKTASQTGKIHKEFADDFQPSTPDYEHISRRLSRIGITSTYSDSRARIGASKPFDKIPENDELLYWKLGRIEDLTEKKMKKQKHFLQKLRSYRKVEFNAEMRRIVSHYIKADVWHVLGQNLEIPRHIRMIIERNNDDLFKKTFDLLGQWHQRFGSDATLGFLLDVLVSVNPENLCVILEHLSKMELTPYQGAFFSGYEHVR</sequence>
<dbReference type="PROSITE" id="PS50017">
    <property type="entry name" value="DEATH_DOMAIN"/>
    <property type="match status" value="1"/>
</dbReference>
<evidence type="ECO:0000313" key="3">
    <source>
        <dbReference type="EMBL" id="KAJ8036172.1"/>
    </source>
</evidence>
<dbReference type="Gene3D" id="1.10.533.10">
    <property type="entry name" value="Death Domain, Fas"/>
    <property type="match status" value="1"/>
</dbReference>
<evidence type="ECO:0000313" key="4">
    <source>
        <dbReference type="Proteomes" id="UP001152320"/>
    </source>
</evidence>
<dbReference type="EMBL" id="JAIZAY010000009">
    <property type="protein sequence ID" value="KAJ8036172.1"/>
    <property type="molecule type" value="Genomic_DNA"/>
</dbReference>
<gene>
    <name evidence="3" type="ORF">HOLleu_20063</name>
</gene>
<feature type="compositionally biased region" description="Basic and acidic residues" evidence="1">
    <location>
        <begin position="282"/>
        <end position="293"/>
    </location>
</feature>
<dbReference type="CDD" id="cd01670">
    <property type="entry name" value="Death"/>
    <property type="match status" value="1"/>
</dbReference>
<evidence type="ECO:0000256" key="1">
    <source>
        <dbReference type="SAM" id="MobiDB-lite"/>
    </source>
</evidence>
<dbReference type="AlphaFoldDB" id="A0A9Q1C0L3"/>
<feature type="domain" description="Death" evidence="2">
    <location>
        <begin position="423"/>
        <end position="491"/>
    </location>
</feature>
<keyword evidence="4" id="KW-1185">Reference proteome</keyword>
<name>A0A9Q1C0L3_HOLLE</name>
<accession>A0A9Q1C0L3</accession>
<feature type="region of interest" description="Disordered" evidence="1">
    <location>
        <begin position="263"/>
        <end position="295"/>
    </location>
</feature>
<dbReference type="Pfam" id="PF00531">
    <property type="entry name" value="Death"/>
    <property type="match status" value="1"/>
</dbReference>
<comment type="caution">
    <text evidence="3">The sequence shown here is derived from an EMBL/GenBank/DDBJ whole genome shotgun (WGS) entry which is preliminary data.</text>
</comment>
<reference evidence="3" key="1">
    <citation type="submission" date="2021-10" db="EMBL/GenBank/DDBJ databases">
        <title>Tropical sea cucumber genome reveals ecological adaptation and Cuvierian tubules defense mechanism.</title>
        <authorList>
            <person name="Chen T."/>
        </authorList>
    </citation>
    <scope>NUCLEOTIDE SEQUENCE</scope>
    <source>
        <strain evidence="3">Nanhai2018</strain>
        <tissue evidence="3">Muscle</tissue>
    </source>
</reference>
<dbReference type="InterPro" id="IPR000488">
    <property type="entry name" value="Death_dom"/>
</dbReference>
<proteinExistence type="predicted"/>
<dbReference type="Proteomes" id="UP001152320">
    <property type="component" value="Chromosome 9"/>
</dbReference>
<organism evidence="3 4">
    <name type="scientific">Holothuria leucospilota</name>
    <name type="common">Black long sea cucumber</name>
    <name type="synonym">Mertensiothuria leucospilota</name>
    <dbReference type="NCBI Taxonomy" id="206669"/>
    <lineage>
        <taxon>Eukaryota</taxon>
        <taxon>Metazoa</taxon>
        <taxon>Echinodermata</taxon>
        <taxon>Eleutherozoa</taxon>
        <taxon>Echinozoa</taxon>
        <taxon>Holothuroidea</taxon>
        <taxon>Aspidochirotacea</taxon>
        <taxon>Aspidochirotida</taxon>
        <taxon>Holothuriidae</taxon>
        <taxon>Holothuria</taxon>
    </lineage>
</organism>
<dbReference type="GO" id="GO:0007165">
    <property type="term" value="P:signal transduction"/>
    <property type="evidence" value="ECO:0007669"/>
    <property type="project" value="InterPro"/>
</dbReference>
<dbReference type="InterPro" id="IPR011029">
    <property type="entry name" value="DEATH-like_dom_sf"/>
</dbReference>